<accession>A0A8J2NQJ1</accession>
<comment type="caution">
    <text evidence="2">The sequence shown here is derived from an EMBL/GenBank/DDBJ whole genome shotgun (WGS) entry which is preliminary data.</text>
</comment>
<sequence>MFPILIALAFLAVGKTAAIQIDMNYTGAPDLKNFAEKVQTVLLQWYPQIAAKLNSPTFRPIEYVSITFDPNYDGVAYASAGRIVGGVNYYRTHQDDVGSMVHELVHIVQGYKNGAGWVVEGIADYVRYFIYEPDRRPGKPGPGNNYTDGYGVTAHLFHYVLTVYNFSPDFLYWVNKDCREGTYDDTIWGRMLGKSAGQLWDEMVNPAPLEIELDYSGARDLANFAEQTRETLLEWYPYFAQELDSPDFIPISYIKLTFDPNYDGVAYAAGNQIVGGAEYYRSHLDDFGSMIHEMIHVIQGYRSGPGWLVEGIADYWRNYHFEDDSKPKPSKPGPNNKYTDGYKVTAFFLDYVDRTNPARDMLYWLNKDCREGTYADTIWPRLLNGKTVDVLWNEMMELA</sequence>
<keyword evidence="1" id="KW-0732">Signal</keyword>
<organism evidence="2 3">
    <name type="scientific">Allacma fusca</name>
    <dbReference type="NCBI Taxonomy" id="39272"/>
    <lineage>
        <taxon>Eukaryota</taxon>
        <taxon>Metazoa</taxon>
        <taxon>Ecdysozoa</taxon>
        <taxon>Arthropoda</taxon>
        <taxon>Hexapoda</taxon>
        <taxon>Collembola</taxon>
        <taxon>Symphypleona</taxon>
        <taxon>Sminthuridae</taxon>
        <taxon>Allacma</taxon>
    </lineage>
</organism>
<proteinExistence type="predicted"/>
<dbReference type="Proteomes" id="UP000708208">
    <property type="component" value="Unassembled WGS sequence"/>
</dbReference>
<reference evidence="2" key="1">
    <citation type="submission" date="2021-06" db="EMBL/GenBank/DDBJ databases">
        <authorList>
            <person name="Hodson N. C."/>
            <person name="Mongue J. A."/>
            <person name="Jaron S. K."/>
        </authorList>
    </citation>
    <scope>NUCLEOTIDE SEQUENCE</scope>
</reference>
<protein>
    <submittedName>
        <fullName evidence="2">Uncharacterized protein</fullName>
    </submittedName>
</protein>
<evidence type="ECO:0000313" key="2">
    <source>
        <dbReference type="EMBL" id="CAG7647240.1"/>
    </source>
</evidence>
<dbReference type="PANTHER" id="PTHR33321:SF12">
    <property type="entry name" value="PLANT BASIC SECRETORY PROTEIN (BSP) FAMILY PROTEIN"/>
    <property type="match status" value="1"/>
</dbReference>
<evidence type="ECO:0000313" key="3">
    <source>
        <dbReference type="Proteomes" id="UP000708208"/>
    </source>
</evidence>
<gene>
    <name evidence="2" type="ORF">AFUS01_LOCUS620</name>
</gene>
<feature type="chain" id="PRO_5035172523" evidence="1">
    <location>
        <begin position="19"/>
        <end position="399"/>
    </location>
</feature>
<feature type="signal peptide" evidence="1">
    <location>
        <begin position="1"/>
        <end position="18"/>
    </location>
</feature>
<dbReference type="OrthoDB" id="8250257at2759"/>
<evidence type="ECO:0000256" key="1">
    <source>
        <dbReference type="SAM" id="SignalP"/>
    </source>
</evidence>
<keyword evidence="3" id="KW-1185">Reference proteome</keyword>
<dbReference type="PANTHER" id="PTHR33321">
    <property type="match status" value="1"/>
</dbReference>
<dbReference type="EMBL" id="CAJVCH010003102">
    <property type="protein sequence ID" value="CAG7647240.1"/>
    <property type="molecule type" value="Genomic_DNA"/>
</dbReference>
<dbReference type="AlphaFoldDB" id="A0A8J2NQJ1"/>
<dbReference type="InterPro" id="IPR007541">
    <property type="entry name" value="Uncharacterised_BSP"/>
</dbReference>
<name>A0A8J2NQJ1_9HEXA</name>
<dbReference type="Pfam" id="PF04450">
    <property type="entry name" value="BSP"/>
    <property type="match status" value="2"/>
</dbReference>